<reference evidence="1" key="1">
    <citation type="submission" date="2022-04" db="EMBL/GenBank/DDBJ databases">
        <title>Genome of the entomopathogenic fungus Entomophthora muscae.</title>
        <authorList>
            <person name="Elya C."/>
            <person name="Lovett B.R."/>
            <person name="Lee E."/>
            <person name="Macias A.M."/>
            <person name="Hajek A.E."/>
            <person name="De Bivort B.L."/>
            <person name="Kasson M.T."/>
            <person name="De Fine Licht H.H."/>
            <person name="Stajich J.E."/>
        </authorList>
    </citation>
    <scope>NUCLEOTIDE SEQUENCE</scope>
    <source>
        <strain evidence="1">Berkeley</strain>
    </source>
</reference>
<accession>A0ACC2U704</accession>
<sequence length="230" mass="26237">MQSVVGMTSGEEVDSRFEGSERDFKLSCIEHNQEIAFGMFEHGDEYKIYLSEEDGNAKWRIKDKKKETKYMVYYDDGHATLMAPKHRIASFPLEEDLSSLDSPIAIETAGSVSFSLEARSVAYWELTIHDKSNFCVYSLTRHQKGWDVSLGPLTSGSLMAKFRPRVGETKLGVFTFLVQMEPLVAQCLMMAFCHAVTVANARYQALTGERPYLEHDQYFKYFDPTPQLSH</sequence>
<protein>
    <submittedName>
        <fullName evidence="1">Uncharacterized protein</fullName>
    </submittedName>
</protein>
<gene>
    <name evidence="1" type="ORF">DSO57_1002584</name>
</gene>
<organism evidence="1 2">
    <name type="scientific">Entomophthora muscae</name>
    <dbReference type="NCBI Taxonomy" id="34485"/>
    <lineage>
        <taxon>Eukaryota</taxon>
        <taxon>Fungi</taxon>
        <taxon>Fungi incertae sedis</taxon>
        <taxon>Zoopagomycota</taxon>
        <taxon>Entomophthoromycotina</taxon>
        <taxon>Entomophthoromycetes</taxon>
        <taxon>Entomophthorales</taxon>
        <taxon>Entomophthoraceae</taxon>
        <taxon>Entomophthora</taxon>
    </lineage>
</organism>
<dbReference type="Proteomes" id="UP001165960">
    <property type="component" value="Unassembled WGS sequence"/>
</dbReference>
<keyword evidence="2" id="KW-1185">Reference proteome</keyword>
<comment type="caution">
    <text evidence="1">The sequence shown here is derived from an EMBL/GenBank/DDBJ whole genome shotgun (WGS) entry which is preliminary data.</text>
</comment>
<name>A0ACC2U704_9FUNG</name>
<evidence type="ECO:0000313" key="1">
    <source>
        <dbReference type="EMBL" id="KAJ9082638.1"/>
    </source>
</evidence>
<proteinExistence type="predicted"/>
<dbReference type="EMBL" id="QTSX02001426">
    <property type="protein sequence ID" value="KAJ9082638.1"/>
    <property type="molecule type" value="Genomic_DNA"/>
</dbReference>
<evidence type="ECO:0000313" key="2">
    <source>
        <dbReference type="Proteomes" id="UP001165960"/>
    </source>
</evidence>